<feature type="region of interest" description="Disordered" evidence="1">
    <location>
        <begin position="602"/>
        <end position="623"/>
    </location>
</feature>
<dbReference type="EMBL" id="ASPP01007571">
    <property type="protein sequence ID" value="ETO26911.1"/>
    <property type="molecule type" value="Genomic_DNA"/>
</dbReference>
<name>X6NLR2_RETFI</name>
<evidence type="ECO:0000313" key="3">
    <source>
        <dbReference type="Proteomes" id="UP000023152"/>
    </source>
</evidence>
<keyword evidence="3" id="KW-1185">Reference proteome</keyword>
<evidence type="ECO:0000256" key="1">
    <source>
        <dbReference type="SAM" id="MobiDB-lite"/>
    </source>
</evidence>
<dbReference type="Proteomes" id="UP000023152">
    <property type="component" value="Unassembled WGS sequence"/>
</dbReference>
<organism evidence="2 3">
    <name type="scientific">Reticulomyxa filosa</name>
    <dbReference type="NCBI Taxonomy" id="46433"/>
    <lineage>
        <taxon>Eukaryota</taxon>
        <taxon>Sar</taxon>
        <taxon>Rhizaria</taxon>
        <taxon>Retaria</taxon>
        <taxon>Foraminifera</taxon>
        <taxon>Monothalamids</taxon>
        <taxon>Reticulomyxidae</taxon>
        <taxon>Reticulomyxa</taxon>
    </lineage>
</organism>
<feature type="region of interest" description="Disordered" evidence="1">
    <location>
        <begin position="264"/>
        <end position="284"/>
    </location>
</feature>
<proteinExistence type="predicted"/>
<accession>X6NLR2</accession>
<feature type="compositionally biased region" description="Basic and acidic residues" evidence="1">
    <location>
        <begin position="152"/>
        <end position="161"/>
    </location>
</feature>
<reference evidence="2 3" key="1">
    <citation type="journal article" date="2013" name="Curr. Biol.">
        <title>The Genome of the Foraminiferan Reticulomyxa filosa.</title>
        <authorList>
            <person name="Glockner G."/>
            <person name="Hulsmann N."/>
            <person name="Schleicher M."/>
            <person name="Noegel A.A."/>
            <person name="Eichinger L."/>
            <person name="Gallinger C."/>
            <person name="Pawlowski J."/>
            <person name="Sierra R."/>
            <person name="Euteneuer U."/>
            <person name="Pillet L."/>
            <person name="Moustafa A."/>
            <person name="Platzer M."/>
            <person name="Groth M."/>
            <person name="Szafranski K."/>
            <person name="Schliwa M."/>
        </authorList>
    </citation>
    <scope>NUCLEOTIDE SEQUENCE [LARGE SCALE GENOMIC DNA]</scope>
</reference>
<gene>
    <name evidence="2" type="ORF">RFI_10211</name>
</gene>
<comment type="caution">
    <text evidence="2">The sequence shown here is derived from an EMBL/GenBank/DDBJ whole genome shotgun (WGS) entry which is preliminary data.</text>
</comment>
<dbReference type="AlphaFoldDB" id="X6NLR2"/>
<feature type="compositionally biased region" description="Low complexity" evidence="1">
    <location>
        <begin position="266"/>
        <end position="276"/>
    </location>
</feature>
<feature type="region of interest" description="Disordered" evidence="1">
    <location>
        <begin position="149"/>
        <end position="173"/>
    </location>
</feature>
<feature type="non-terminal residue" evidence="2">
    <location>
        <position position="623"/>
    </location>
</feature>
<sequence>MGQVCGRPAPSVLDVNTIRGHRKGYTTVPDKEGSVTGLKSENYNKAKNESNKHNFGRKKKIEQNKEVKNGEVTKTIDTDTIETITEENKNIVNNNLLNKEEVNAIGESEEYIESEDEQEKLPDTTSFIDGISASSTYIAWKLKLLKQQNEQSGDKETPSTDKHKKTGTTQSESAPLWEQIFKLSKMDTFEDKEDLLQDFMDHLVCCEESNRRVMWILYFQRGLMELLLNTWLEALNVCEESSREIEPAWSSRRTIKEDKEMDLIDNISGNNGNGNDNNKENGKMRDEPLTRAQAEVYVSATKVISVVMGVISTMADSRELEKAIADTNNKPVVELIKRTLEIASVPSFSFLSSLASPQSPESPLLARVEDDNASDAVAAAAAAATETVEDSVIIVDDALELVATLLRTTARKYGEQLAKENIHQSLLKCMENHITHVRITYQCREVMKLVIKQASRNYLVTMFHDPIWNDMYEHIIQYLQTQCQNSRDNANINPSNDLTDGNHNHTSANADFDTSSTQVPLILSQHIGDPAYRSHHYGQRNGDHNANEKDWAKKGDRTRFASARSSFLFRRYRGFGRADSVDHSDANRVNALQKMIRANKSTAMASSTTQQARQSIDQSLTMI</sequence>
<evidence type="ECO:0000313" key="2">
    <source>
        <dbReference type="EMBL" id="ETO26911.1"/>
    </source>
</evidence>
<feature type="region of interest" description="Disordered" evidence="1">
    <location>
        <begin position="487"/>
        <end position="508"/>
    </location>
</feature>
<protein>
    <submittedName>
        <fullName evidence="2">Uncharacterized protein</fullName>
    </submittedName>
</protein>